<protein>
    <submittedName>
        <fullName evidence="1">Uncharacterized protein</fullName>
    </submittedName>
</protein>
<dbReference type="AlphaFoldDB" id="A0A7C5TKJ5"/>
<gene>
    <name evidence="1" type="ORF">ENM84_06690</name>
</gene>
<name>A0A7C5TKJ5_9CREN</name>
<proteinExistence type="predicted"/>
<accession>A0A7C5TKJ5</accession>
<dbReference type="EMBL" id="DRZI01000284">
    <property type="protein sequence ID" value="HHP82333.1"/>
    <property type="molecule type" value="Genomic_DNA"/>
</dbReference>
<comment type="caution">
    <text evidence="1">The sequence shown here is derived from an EMBL/GenBank/DDBJ whole genome shotgun (WGS) entry which is preliminary data.</text>
</comment>
<reference evidence="1" key="1">
    <citation type="journal article" date="2020" name="mSystems">
        <title>Genome- and Community-Level Interaction Insights into Carbon Utilization and Element Cycling Functions of Hydrothermarchaeota in Hydrothermal Sediment.</title>
        <authorList>
            <person name="Zhou Z."/>
            <person name="Liu Y."/>
            <person name="Xu W."/>
            <person name="Pan J."/>
            <person name="Luo Z.H."/>
            <person name="Li M."/>
        </authorList>
    </citation>
    <scope>NUCLEOTIDE SEQUENCE [LARGE SCALE GENOMIC DNA]</scope>
    <source>
        <strain evidence="1">SpSt-1121</strain>
    </source>
</reference>
<organism evidence="1">
    <name type="scientific">Ignisphaera aggregans</name>
    <dbReference type="NCBI Taxonomy" id="334771"/>
    <lineage>
        <taxon>Archaea</taxon>
        <taxon>Thermoproteota</taxon>
        <taxon>Thermoprotei</taxon>
        <taxon>Desulfurococcales</taxon>
        <taxon>Desulfurococcaceae</taxon>
        <taxon>Ignisphaera</taxon>
    </lineage>
</organism>
<evidence type="ECO:0000313" key="1">
    <source>
        <dbReference type="EMBL" id="HHP82333.1"/>
    </source>
</evidence>
<sequence length="296" mass="34533">MTGIVLVLTLLSLLYLAYVVGEPTFDKTDKIIIIARDEGQVSYALLKFIESHYTSQDTNGRKLKIIPYFTYGVVGRVNYFLEKHQYDNSLLGYVMLIDDLEFQGIDFSFLKNKTVIFVNTILMINRLESENISYLSPSTLEAFRFIKLQMDERGFLNACIVSQYDAISINIALELYELFKTRKYNSKIVFSIDDCGEELDKVLVMIDATNEVWNLTWKNEKYELLFLITNLNIPLHMDVDEHNLYVVFKELLVSNNESLLLEFINTCDNLSLDRCTYIDYLTYRAIQNLLKNREQL</sequence>